<dbReference type="AlphaFoldDB" id="S5LW83"/>
<keyword evidence="7" id="KW-1185">Reference proteome</keyword>
<dbReference type="OrthoDB" id="9791139at2"/>
<gene>
    <name evidence="4 6" type="primary">nagB</name>
    <name evidence="6" type="ORF">STAIW_v1c01890</name>
</gene>
<sequence length="254" mass="28403">MKVIKVINNNKAGEVAGDIILNIVKNKANAILGLATGSTPISTYKYLIEKTKNQKVDWSNIKSFNLDEYKGLSSEHKQSYRYFMNNTFFDHINIDKKNTFVPDGLIETNEQAAKYDKDIKMAGGIDIQLLGLGINGHIVFNEPGTLFDSITSIVDLTQSTIEVNSRFFKDKKDVPNQAISMGLNSIMKAKEIVLIATGKSKAEAVKHLIEGPISKDWPCTILLEHPNITVIIDGRSIRITFLKSFRGFFSLKFN</sequence>
<dbReference type="GO" id="GO:0005975">
    <property type="term" value="P:carbohydrate metabolic process"/>
    <property type="evidence" value="ECO:0007669"/>
    <property type="project" value="InterPro"/>
</dbReference>
<comment type="pathway">
    <text evidence="4">Amino-sugar metabolism; N-acetylneuraminate degradation; D-fructose 6-phosphate from N-acetylneuraminate: step 5/5.</text>
</comment>
<accession>S5LW83</accession>
<comment type="similarity">
    <text evidence="4">Belongs to the glucosamine/galactosamine-6-phosphate isomerase family. NagB subfamily.</text>
</comment>
<dbReference type="EC" id="3.5.99.6" evidence="4"/>
<dbReference type="eggNOG" id="COG0363">
    <property type="taxonomic scope" value="Bacteria"/>
</dbReference>
<comment type="caution">
    <text evidence="4">Lacks conserved residue(s) required for the propagation of feature annotation.</text>
</comment>
<organism evidence="6 7">
    <name type="scientific">Spiroplasma taiwanense CT-1</name>
    <dbReference type="NCBI Taxonomy" id="1276220"/>
    <lineage>
        <taxon>Bacteria</taxon>
        <taxon>Bacillati</taxon>
        <taxon>Mycoplasmatota</taxon>
        <taxon>Mollicutes</taxon>
        <taxon>Entomoplasmatales</taxon>
        <taxon>Spiroplasmataceae</taxon>
        <taxon>Spiroplasma</taxon>
    </lineage>
</organism>
<feature type="active site" description="Proton acceptor; for ring-opening step" evidence="4">
    <location>
        <position position="137"/>
    </location>
</feature>
<dbReference type="STRING" id="1276220.STAIW_v1c01890"/>
<evidence type="ECO:0000256" key="3">
    <source>
        <dbReference type="ARBA" id="ARBA00023277"/>
    </source>
</evidence>
<dbReference type="KEGG" id="stai:STAIW_v1c01890"/>
<evidence type="ECO:0000256" key="1">
    <source>
        <dbReference type="ARBA" id="ARBA00000644"/>
    </source>
</evidence>
<dbReference type="SUPFAM" id="SSF100950">
    <property type="entry name" value="NagB/RpiA/CoA transferase-like"/>
    <property type="match status" value="1"/>
</dbReference>
<feature type="active site" description="Proton acceptor; for enolization step" evidence="4">
    <location>
        <position position="67"/>
    </location>
</feature>
<reference evidence="6 7" key="1">
    <citation type="journal article" date="2013" name="Genome Biol. Evol.">
        <title>Comparison of metabolic capacities and inference of gene content evolution in mosquito-associated Spiroplasma diminutum and S. taiwanense.</title>
        <authorList>
            <person name="Lo W.S."/>
            <person name="Ku C."/>
            <person name="Chen L.L."/>
            <person name="Chang T.H."/>
            <person name="Kuo C.H."/>
        </authorList>
    </citation>
    <scope>NUCLEOTIDE SEQUENCE [LARGE SCALE GENOMIC DNA]</scope>
    <source>
        <strain evidence="6">CT-1</strain>
    </source>
</reference>
<comment type="function">
    <text evidence="4">Catalyzes the reversible isomerization-deamination of glucosamine 6-phosphate (GlcN6P) to form fructose 6-phosphate (Fru6P) and ammonium ion.</text>
</comment>
<evidence type="ECO:0000256" key="4">
    <source>
        <dbReference type="HAMAP-Rule" id="MF_01241"/>
    </source>
</evidence>
<dbReference type="GO" id="GO:0006043">
    <property type="term" value="P:glucosamine catabolic process"/>
    <property type="evidence" value="ECO:0007669"/>
    <property type="project" value="TreeGrafter"/>
</dbReference>
<dbReference type="PANTHER" id="PTHR11280:SF5">
    <property type="entry name" value="GLUCOSAMINE-6-PHOSPHATE ISOMERASE"/>
    <property type="match status" value="1"/>
</dbReference>
<dbReference type="GO" id="GO:0042802">
    <property type="term" value="F:identical protein binding"/>
    <property type="evidence" value="ECO:0007669"/>
    <property type="project" value="TreeGrafter"/>
</dbReference>
<dbReference type="PROSITE" id="PS01161">
    <property type="entry name" value="GLC_GALNAC_ISOMERASE"/>
    <property type="match status" value="1"/>
</dbReference>
<evidence type="ECO:0000313" key="6">
    <source>
        <dbReference type="EMBL" id="AGR40866.1"/>
    </source>
</evidence>
<comment type="catalytic activity">
    <reaction evidence="1 4">
        <text>alpha-D-glucosamine 6-phosphate + H2O = beta-D-fructose 6-phosphate + NH4(+)</text>
        <dbReference type="Rhea" id="RHEA:12172"/>
        <dbReference type="ChEBI" id="CHEBI:15377"/>
        <dbReference type="ChEBI" id="CHEBI:28938"/>
        <dbReference type="ChEBI" id="CHEBI:57634"/>
        <dbReference type="ChEBI" id="CHEBI:75989"/>
        <dbReference type="EC" id="3.5.99.6"/>
    </reaction>
</comment>
<evidence type="ECO:0000259" key="5">
    <source>
        <dbReference type="Pfam" id="PF01182"/>
    </source>
</evidence>
<feature type="active site" description="For ring-opening step" evidence="4">
    <location>
        <position position="142"/>
    </location>
</feature>
<evidence type="ECO:0000313" key="7">
    <source>
        <dbReference type="Proteomes" id="UP000014984"/>
    </source>
</evidence>
<dbReference type="Proteomes" id="UP000014984">
    <property type="component" value="Chromosome"/>
</dbReference>
<dbReference type="GO" id="GO:0006046">
    <property type="term" value="P:N-acetylglucosamine catabolic process"/>
    <property type="evidence" value="ECO:0007669"/>
    <property type="project" value="UniProtKB-UniRule"/>
</dbReference>
<dbReference type="Pfam" id="PF01182">
    <property type="entry name" value="Glucosamine_iso"/>
    <property type="match status" value="1"/>
</dbReference>
<dbReference type="InterPro" id="IPR004547">
    <property type="entry name" value="Glucosamine6P_isomerase"/>
</dbReference>
<dbReference type="RefSeq" id="WP_020834005.1">
    <property type="nucleotide sequence ID" value="NC_021846.1"/>
</dbReference>
<keyword evidence="2 4" id="KW-0378">Hydrolase</keyword>
<dbReference type="CDD" id="cd01399">
    <property type="entry name" value="GlcN6P_deaminase"/>
    <property type="match status" value="1"/>
</dbReference>
<dbReference type="InterPro" id="IPR037171">
    <property type="entry name" value="NagB/RpiA_transferase-like"/>
</dbReference>
<dbReference type="GO" id="GO:0019262">
    <property type="term" value="P:N-acetylneuraminate catabolic process"/>
    <property type="evidence" value="ECO:0007669"/>
    <property type="project" value="UniProtKB-UniRule"/>
</dbReference>
<dbReference type="InterPro" id="IPR018321">
    <property type="entry name" value="Glucosamine6P_isomerase_CS"/>
</dbReference>
<dbReference type="HOGENOM" id="CLU_049611_1_1_14"/>
<dbReference type="PANTHER" id="PTHR11280">
    <property type="entry name" value="GLUCOSAMINE-6-PHOSPHATE ISOMERASE"/>
    <property type="match status" value="1"/>
</dbReference>
<keyword evidence="3 4" id="KW-0119">Carbohydrate metabolism</keyword>
<dbReference type="UniPathway" id="UPA00629">
    <property type="reaction ID" value="UER00684"/>
</dbReference>
<feature type="active site" description="For ring-opening step" evidence="4">
    <location>
        <position position="135"/>
    </location>
</feature>
<protein>
    <recommendedName>
        <fullName evidence="4">Glucosamine-6-phosphate deaminase</fullName>
        <ecNumber evidence="4">3.5.99.6</ecNumber>
    </recommendedName>
    <alternativeName>
        <fullName evidence="4">GlcN6P deaminase</fullName>
        <shortName evidence="4">GNPDA</shortName>
    </alternativeName>
    <alternativeName>
        <fullName evidence="4">Glucosamine-6-phosphate isomerase</fullName>
    </alternativeName>
</protein>
<dbReference type="NCBIfam" id="TIGR00502">
    <property type="entry name" value="nagB"/>
    <property type="match status" value="1"/>
</dbReference>
<proteinExistence type="inferred from homology"/>
<name>S5LW83_9MOLU</name>
<dbReference type="InterPro" id="IPR006148">
    <property type="entry name" value="Glc/Gal-6P_isomerase"/>
</dbReference>
<evidence type="ECO:0000256" key="2">
    <source>
        <dbReference type="ARBA" id="ARBA00022801"/>
    </source>
</evidence>
<dbReference type="HAMAP" id="MF_01241">
    <property type="entry name" value="GlcN6P_deamin"/>
    <property type="match status" value="1"/>
</dbReference>
<dbReference type="Gene3D" id="3.40.50.1360">
    <property type="match status" value="1"/>
</dbReference>
<dbReference type="FunFam" id="3.40.50.1360:FF:000003">
    <property type="entry name" value="Glucosamine-6-phosphate deaminase"/>
    <property type="match status" value="1"/>
</dbReference>
<dbReference type="EMBL" id="CP005074">
    <property type="protein sequence ID" value="AGR40866.1"/>
    <property type="molecule type" value="Genomic_DNA"/>
</dbReference>
<feature type="domain" description="Glucosamine/galactosamine-6-phosphate isomerase" evidence="5">
    <location>
        <begin position="20"/>
        <end position="223"/>
    </location>
</feature>
<dbReference type="GO" id="GO:0004342">
    <property type="term" value="F:glucosamine-6-phosphate deaminase activity"/>
    <property type="evidence" value="ECO:0007669"/>
    <property type="project" value="UniProtKB-UniRule"/>
</dbReference>
<dbReference type="GO" id="GO:0005737">
    <property type="term" value="C:cytoplasm"/>
    <property type="evidence" value="ECO:0007669"/>
    <property type="project" value="TreeGrafter"/>
</dbReference>
<dbReference type="PATRIC" id="fig|1276220.3.peg.191"/>